<dbReference type="AlphaFoldDB" id="A0A7R9C0T2"/>
<reference evidence="9" key="1">
    <citation type="submission" date="2020-11" db="EMBL/GenBank/DDBJ databases">
        <authorList>
            <person name="Tran Van P."/>
        </authorList>
    </citation>
    <scope>NUCLEOTIDE SEQUENCE</scope>
</reference>
<evidence type="ECO:0000259" key="8">
    <source>
        <dbReference type="Pfam" id="PF16177"/>
    </source>
</evidence>
<dbReference type="Pfam" id="PF00501">
    <property type="entry name" value="AMP-binding"/>
    <property type="match status" value="1"/>
</dbReference>
<dbReference type="PANTHER" id="PTHR43347">
    <property type="entry name" value="ACYL-COA SYNTHETASE"/>
    <property type="match status" value="1"/>
</dbReference>
<comment type="catalytic activity">
    <reaction evidence="5">
        <text>butanoate + ATP + CoA = butanoyl-CoA + AMP + diphosphate</text>
        <dbReference type="Rhea" id="RHEA:46172"/>
        <dbReference type="ChEBI" id="CHEBI:17968"/>
        <dbReference type="ChEBI" id="CHEBI:30616"/>
        <dbReference type="ChEBI" id="CHEBI:33019"/>
        <dbReference type="ChEBI" id="CHEBI:57287"/>
        <dbReference type="ChEBI" id="CHEBI:57371"/>
        <dbReference type="ChEBI" id="CHEBI:456215"/>
    </reaction>
    <physiologicalReaction direction="left-to-right" evidence="5">
        <dbReference type="Rhea" id="RHEA:46173"/>
    </physiologicalReaction>
</comment>
<dbReference type="InterPro" id="IPR025110">
    <property type="entry name" value="AMP-bd_C"/>
</dbReference>
<keyword evidence="10" id="KW-1185">Reference proteome</keyword>
<comment type="similarity">
    <text evidence="1">Belongs to the ATP-dependent AMP-binding enzyme family.</text>
</comment>
<dbReference type="PANTHER" id="PTHR43347:SF3">
    <property type="entry name" value="ACYL-COA SYNTHETASE SHORT-CHAIN FAMILY MEMBER 3, MITOCHONDRIAL"/>
    <property type="match status" value="1"/>
</dbReference>
<dbReference type="EC" id="6.2.1.1" evidence="2"/>
<dbReference type="GO" id="GO:0050218">
    <property type="term" value="F:propionate-CoA ligase activity"/>
    <property type="evidence" value="ECO:0007669"/>
    <property type="project" value="TreeGrafter"/>
</dbReference>
<dbReference type="Pfam" id="PF13193">
    <property type="entry name" value="AMP-binding_C"/>
    <property type="match status" value="1"/>
</dbReference>
<evidence type="ECO:0000256" key="4">
    <source>
        <dbReference type="ARBA" id="ARBA00042755"/>
    </source>
</evidence>
<gene>
    <name evidence="9" type="ORF">NMOB1V02_LOCUS11361</name>
</gene>
<accession>A0A7R9C0T2</accession>
<feature type="domain" description="Acetyl-coenzyme A synthetase N-terminal" evidence="8">
    <location>
        <begin position="150"/>
        <end position="204"/>
    </location>
</feature>
<evidence type="ECO:0000259" key="7">
    <source>
        <dbReference type="Pfam" id="PF13193"/>
    </source>
</evidence>
<dbReference type="Pfam" id="PF16177">
    <property type="entry name" value="ACAS_N"/>
    <property type="match status" value="2"/>
</dbReference>
<evidence type="ECO:0000259" key="6">
    <source>
        <dbReference type="Pfam" id="PF00501"/>
    </source>
</evidence>
<dbReference type="InterPro" id="IPR000873">
    <property type="entry name" value="AMP-dep_synth/lig_dom"/>
</dbReference>
<evidence type="ECO:0000313" key="10">
    <source>
        <dbReference type="Proteomes" id="UP000678499"/>
    </source>
</evidence>
<dbReference type="InterPro" id="IPR042099">
    <property type="entry name" value="ANL_N_sf"/>
</dbReference>
<dbReference type="InterPro" id="IPR020845">
    <property type="entry name" value="AMP-binding_CS"/>
</dbReference>
<dbReference type="EMBL" id="CAJPEX010006036">
    <property type="protein sequence ID" value="CAG0923902.1"/>
    <property type="molecule type" value="Genomic_DNA"/>
</dbReference>
<feature type="domain" description="Acetyl-coenzyme A synthetase N-terminal" evidence="8">
    <location>
        <begin position="20"/>
        <end position="62"/>
    </location>
</feature>
<evidence type="ECO:0000313" key="9">
    <source>
        <dbReference type="EMBL" id="CAD7283750.1"/>
    </source>
</evidence>
<feature type="non-terminal residue" evidence="9">
    <location>
        <position position="710"/>
    </location>
</feature>
<evidence type="ECO:0000256" key="3">
    <source>
        <dbReference type="ARBA" id="ARBA00040004"/>
    </source>
</evidence>
<dbReference type="InterPro" id="IPR045851">
    <property type="entry name" value="AMP-bd_C_sf"/>
</dbReference>
<feature type="domain" description="AMP-dependent synthetase/ligase" evidence="6">
    <location>
        <begin position="212"/>
        <end position="596"/>
    </location>
</feature>
<feature type="non-terminal residue" evidence="9">
    <location>
        <position position="1"/>
    </location>
</feature>
<organism evidence="9">
    <name type="scientific">Notodromas monacha</name>
    <dbReference type="NCBI Taxonomy" id="399045"/>
    <lineage>
        <taxon>Eukaryota</taxon>
        <taxon>Metazoa</taxon>
        <taxon>Ecdysozoa</taxon>
        <taxon>Arthropoda</taxon>
        <taxon>Crustacea</taxon>
        <taxon>Oligostraca</taxon>
        <taxon>Ostracoda</taxon>
        <taxon>Podocopa</taxon>
        <taxon>Podocopida</taxon>
        <taxon>Cypridocopina</taxon>
        <taxon>Cypridoidea</taxon>
        <taxon>Cyprididae</taxon>
        <taxon>Notodromas</taxon>
    </lineage>
</organism>
<proteinExistence type="inferred from homology"/>
<dbReference type="GO" id="GO:0003987">
    <property type="term" value="F:acetate-CoA ligase activity"/>
    <property type="evidence" value="ECO:0007669"/>
    <property type="project" value="UniProtKB-EC"/>
</dbReference>
<protein>
    <recommendedName>
        <fullName evidence="3">Acyl-CoA synthetase short-chain family member 3, mitochondrial</fullName>
        <ecNumber evidence="2">6.2.1.1</ecNumber>
    </recommendedName>
    <alternativeName>
        <fullName evidence="4">Acetate--CoA ligase 3</fullName>
    </alternativeName>
</protein>
<dbReference type="Gene3D" id="3.40.50.12780">
    <property type="entry name" value="N-terminal domain of ligase-like"/>
    <property type="match status" value="2"/>
</dbReference>
<dbReference type="OrthoDB" id="1706066at2759"/>
<evidence type="ECO:0000256" key="2">
    <source>
        <dbReference type="ARBA" id="ARBA00013275"/>
    </source>
</evidence>
<dbReference type="PROSITE" id="PS00455">
    <property type="entry name" value="AMP_BINDING"/>
    <property type="match status" value="1"/>
</dbReference>
<name>A0A7R9C0T2_9CRUS</name>
<sequence length="710" mass="80097">TQKSSNIFSSEDDDYFSKTYRDHYLKSINFPEEYWAEAAGNIDWMRKWDKVLDSSNPPFNRWLGRDAFEKTESLEFIKLCCTLRKIDTITFNMWRSCLRQTASFRFMLVPVVRNNRKTLTGVRLQSNLPGTQKSSNIFSSEDDDYFSKTYRDHYLKSINFPEEYWAEAAGNIDWMRKWDKVLDSSNPPFNRWFVGGTLNVCYNAVDRHAESDYKDNVAIFHESPVTGKSSQLTWAELKDQVSRFAGVLTGLGTTKGDRVIIYMPMIPEAVIAMLACARIGAVHSVVFGGYSARELAVRLEHAKPKIIVGVNASVERNKILNFKRVVDEAIGLCPGCDIKHAVIFNRPQFEPAEMMNGRDVDWDRGMESAVSQPCVPVDANDPLYVLYTSGTTGQPKGIVRPSGGHAVVLPWTMDKVYGMKPQEVWWAASDLGWVVGHSFICYGPLLAGISTIIYEGKPVGTPDASQFFRVIQDRQVNGMFTAPTALRAIKAEDPQGRLSAKFSRESLRYVFVAGEHCDYETREWAQKEFKVPVLDNWWQTETGHPITATCVGFNNSLNPPKDVSGMPLPGYDVRIMRQDRTEADYGEMGRIVIKSPLPPGNMTTLYESPDRFVKTYFSEYPLSIHDDFVNVLRILKGFYDTMDAGFKDEHGYVCVMSRDDDVINVAGHRLSTSAIEEAVLEHNDVIDCAVIGVPDDLKGEVPLALFVGNA</sequence>
<dbReference type="EMBL" id="OA888073">
    <property type="protein sequence ID" value="CAD7283750.1"/>
    <property type="molecule type" value="Genomic_DNA"/>
</dbReference>
<dbReference type="Gene3D" id="3.30.300.30">
    <property type="match status" value="1"/>
</dbReference>
<evidence type="ECO:0000256" key="1">
    <source>
        <dbReference type="ARBA" id="ARBA00006432"/>
    </source>
</evidence>
<dbReference type="GO" id="GO:0005759">
    <property type="term" value="C:mitochondrial matrix"/>
    <property type="evidence" value="ECO:0007669"/>
    <property type="project" value="TreeGrafter"/>
</dbReference>
<evidence type="ECO:0000256" key="5">
    <source>
        <dbReference type="ARBA" id="ARBA00047935"/>
    </source>
</evidence>
<dbReference type="SUPFAM" id="SSF56801">
    <property type="entry name" value="Acetyl-CoA synthetase-like"/>
    <property type="match status" value="1"/>
</dbReference>
<feature type="domain" description="AMP-binding enzyme C-terminal" evidence="7">
    <location>
        <begin position="675"/>
        <end position="707"/>
    </location>
</feature>
<dbReference type="InterPro" id="IPR032387">
    <property type="entry name" value="ACAS_N"/>
</dbReference>
<dbReference type="Proteomes" id="UP000678499">
    <property type="component" value="Unassembled WGS sequence"/>
</dbReference>